<gene>
    <name evidence="1" type="ORF">IPA_00850</name>
</gene>
<reference evidence="1" key="1">
    <citation type="submission" date="2013-11" db="EMBL/GenBank/DDBJ databases">
        <title>Comparative genomics of Ignicoccus.</title>
        <authorList>
            <person name="Podar M."/>
        </authorList>
    </citation>
    <scope>NUCLEOTIDE SEQUENCE</scope>
    <source>
        <strain evidence="1">DSM 13166</strain>
    </source>
</reference>
<dbReference type="AlphaFoldDB" id="A0A977KAG7"/>
<organism evidence="1 2">
    <name type="scientific">Ignicoccus pacificus DSM 13166</name>
    <dbReference type="NCBI Taxonomy" id="940294"/>
    <lineage>
        <taxon>Archaea</taxon>
        <taxon>Thermoproteota</taxon>
        <taxon>Thermoprotei</taxon>
        <taxon>Desulfurococcales</taxon>
        <taxon>Desulfurococcaceae</taxon>
        <taxon>Ignicoccus</taxon>
    </lineage>
</organism>
<evidence type="ECO:0000313" key="1">
    <source>
        <dbReference type="EMBL" id="UXD22011.1"/>
    </source>
</evidence>
<sequence>MRVVAQLEGLDAFKIFENMRTALAKTMVSSGNLDPNKTKVKRFEDGSFEWIFEFPDEQKAKAYYNWLNETVTALKDFFGFSKVEQRNIKGIPVTIVMIPTLTGREEFPAAFWAKGNKLYWLESGHNPEAFEELLFSELSS</sequence>
<name>A0A977KAG7_9CREN</name>
<dbReference type="KEGG" id="ipc:IPA_00850"/>
<evidence type="ECO:0000313" key="2">
    <source>
        <dbReference type="Proteomes" id="UP001063698"/>
    </source>
</evidence>
<protein>
    <submittedName>
        <fullName evidence="1">Uncharacterized protein</fullName>
    </submittedName>
</protein>
<dbReference type="Proteomes" id="UP001063698">
    <property type="component" value="Chromosome"/>
</dbReference>
<dbReference type="EMBL" id="CP006868">
    <property type="protein sequence ID" value="UXD22011.1"/>
    <property type="molecule type" value="Genomic_DNA"/>
</dbReference>
<proteinExistence type="predicted"/>
<accession>A0A977KAG7</accession>
<keyword evidence="2" id="KW-1185">Reference proteome</keyword>